<sequence length="689" mass="71619">MNWRGDDRAQSVQVGAILLFATLVIALSIYQATVVPSQNADVEYQHSQTTQNQLTDVRNGILRSAATGTTQPASVTLGTQYPSRVFLMNPPPATGTLSTSDAGELRLTNVAASNPETDDFFESRSDAWRSQTKTLSYEPDYNEYDNAPTLLYESSILSNYYPNSDGEPAVPLSDQLLVNEDSKTLTLVALNGSLSTTRASSVSVEPAALSAPYQSIPVEPDSGTTMTLTVPTRVSPGTLASRTSLSAANVSPGPTPNTVNVTLTGEYTLRTAKVGVGTGTTEPAEEYLTLVGSGPGNESVTVEVRDRFNNPVNGVTVNVTAATNPFERASRVTGDDGRATFEAADGASGPATLEILGGAAHENVTVEVEAAAGPVGPGGSGGRLVYLGDGTAFDGEDIDAIPGGLNFTIRNTYASSVSITDVTVEPEDIDLNGLSDKATGEGYGRSELHVDVPATGDSAVVDVPLTDPQYTYVSSRGLTLSLANSTEERVYDTTTDAFETAVVPSPGGPVELGGGGEAEVAFAEFHEVAAGGANAVNVSGQDFRVTVSYTQNGESRSDQFVVYAQSPEANGGGGGGGGGATEPTLESSSVTDRSDTGGSNNDRQARFDVSYSVSDPDDRFDRVEVEFSSPQDTETLTSTSLADTLTYVGPPGSASNQAGDYTISVDVYDVDGNVVDSTVYTETPDGQQG</sequence>
<evidence type="ECO:0000256" key="2">
    <source>
        <dbReference type="SAM" id="Phobius"/>
    </source>
</evidence>
<protein>
    <submittedName>
        <fullName evidence="3">Ig-like domain-containing protein</fullName>
    </submittedName>
</protein>
<evidence type="ECO:0000313" key="3">
    <source>
        <dbReference type="EMBL" id="XCF16446.1"/>
    </source>
</evidence>
<keyword evidence="2" id="KW-1133">Transmembrane helix</keyword>
<feature type="compositionally biased region" description="Polar residues" evidence="1">
    <location>
        <begin position="584"/>
        <end position="602"/>
    </location>
</feature>
<accession>A0AAU8CC64</accession>
<reference evidence="3" key="1">
    <citation type="submission" date="2024-06" db="EMBL/GenBank/DDBJ databases">
        <title>Genome Sequence of an extremely halophilic archaeon isolated from Permian era halite, Salado Formation, Carlsbad, New Mexico: Halobacterium sp. strain NMX12-1.</title>
        <authorList>
            <person name="Sotoa L."/>
            <person name="DasSarma P."/>
            <person name="Anton B.P."/>
            <person name="Vincze T."/>
            <person name="Verma I."/>
            <person name="Eralp B."/>
            <person name="Powers D.W."/>
            <person name="Dozier B.L."/>
            <person name="Roberts R.J."/>
            <person name="DasSarma S."/>
        </authorList>
    </citation>
    <scope>NUCLEOTIDE SEQUENCE</scope>
    <source>
        <strain evidence="3">NMX12-1</strain>
    </source>
</reference>
<keyword evidence="2" id="KW-0472">Membrane</keyword>
<feature type="region of interest" description="Disordered" evidence="1">
    <location>
        <begin position="565"/>
        <end position="615"/>
    </location>
</feature>
<dbReference type="AlphaFoldDB" id="A0AAU8CC64"/>
<organism evidence="3">
    <name type="scientific">Halobacterium sp. NMX12-1</name>
    <dbReference type="NCBI Taxonomy" id="3166650"/>
    <lineage>
        <taxon>Archaea</taxon>
        <taxon>Methanobacteriati</taxon>
        <taxon>Methanobacteriota</taxon>
        <taxon>Stenosarchaea group</taxon>
        <taxon>Halobacteria</taxon>
        <taxon>Halobacteriales</taxon>
        <taxon>Halobacteriaceae</taxon>
        <taxon>Halobacterium</taxon>
    </lineage>
</organism>
<feature type="compositionally biased region" description="Gly residues" evidence="1">
    <location>
        <begin position="570"/>
        <end position="580"/>
    </location>
</feature>
<dbReference type="RefSeq" id="WP_353634266.1">
    <property type="nucleotide sequence ID" value="NZ_CP159204.1"/>
</dbReference>
<dbReference type="InterPro" id="IPR008964">
    <property type="entry name" value="Invasin/intimin_cell_adhesion"/>
</dbReference>
<name>A0AAU8CC64_9EURY</name>
<dbReference type="SUPFAM" id="SSF49373">
    <property type="entry name" value="Invasin/intimin cell-adhesion fragments"/>
    <property type="match status" value="1"/>
</dbReference>
<proteinExistence type="predicted"/>
<keyword evidence="2" id="KW-0812">Transmembrane</keyword>
<dbReference type="KEGG" id="hanx:ABSL23_14545"/>
<dbReference type="InterPro" id="IPR013783">
    <property type="entry name" value="Ig-like_fold"/>
</dbReference>
<dbReference type="EMBL" id="CP159204">
    <property type="protein sequence ID" value="XCF16446.1"/>
    <property type="molecule type" value="Genomic_DNA"/>
</dbReference>
<evidence type="ECO:0000256" key="1">
    <source>
        <dbReference type="SAM" id="MobiDB-lite"/>
    </source>
</evidence>
<feature type="transmembrane region" description="Helical" evidence="2">
    <location>
        <begin position="12"/>
        <end position="30"/>
    </location>
</feature>
<dbReference type="Gene3D" id="2.60.40.10">
    <property type="entry name" value="Immunoglobulins"/>
    <property type="match status" value="1"/>
</dbReference>
<gene>
    <name evidence="3" type="ORF">ABSL23_14545</name>
</gene>
<dbReference type="GeneID" id="91110391"/>